<dbReference type="GO" id="GO:0003677">
    <property type="term" value="F:DNA binding"/>
    <property type="evidence" value="ECO:0007669"/>
    <property type="project" value="InterPro"/>
</dbReference>
<organism evidence="3 4">
    <name type="scientific">Amoebophilus asiaticus (strain 5a2)</name>
    <dbReference type="NCBI Taxonomy" id="452471"/>
    <lineage>
        <taxon>Bacteria</taxon>
        <taxon>Pseudomonadati</taxon>
        <taxon>Bacteroidota</taxon>
        <taxon>Cytophagia</taxon>
        <taxon>Cytophagales</taxon>
        <taxon>Amoebophilaceae</taxon>
        <taxon>Candidatus Amoebophilus</taxon>
    </lineage>
</organism>
<dbReference type="EMBL" id="CP001102">
    <property type="protein sequence ID" value="ACE06689.1"/>
    <property type="molecule type" value="Genomic_DNA"/>
</dbReference>
<gene>
    <name evidence="3" type="ordered locus">Aasi_1392</name>
</gene>
<dbReference type="AlphaFoldDB" id="B3ETY7"/>
<protein>
    <recommendedName>
        <fullName evidence="5">Histone H1-like protein Hc1</fullName>
    </recommendedName>
</protein>
<evidence type="ECO:0000256" key="2">
    <source>
        <dbReference type="ARBA" id="ARBA00008424"/>
    </source>
</evidence>
<accession>B3ETY7</accession>
<dbReference type="Proteomes" id="UP000001227">
    <property type="component" value="Chromosome"/>
</dbReference>
<dbReference type="eggNOG" id="ENOG5032Y0S">
    <property type="taxonomic scope" value="Bacteria"/>
</dbReference>
<dbReference type="GO" id="GO:0030527">
    <property type="term" value="F:structural constituent of chromatin"/>
    <property type="evidence" value="ECO:0007669"/>
    <property type="project" value="InterPro"/>
</dbReference>
<evidence type="ECO:0000256" key="1">
    <source>
        <dbReference type="ARBA" id="ARBA00002333"/>
    </source>
</evidence>
<evidence type="ECO:0000313" key="3">
    <source>
        <dbReference type="EMBL" id="ACE06689.1"/>
    </source>
</evidence>
<sequence length="59" mass="6856">MNQFESLLKHVKGLEDDFAKFYDKGNKTAGTRIRKGMQDLKEMAQRIRLDVQNRKNDGA</sequence>
<comment type="function">
    <text evidence="1">Might have a role analogous to that of eukaryotic histone proteins.</text>
</comment>
<dbReference type="KEGG" id="aas:Aasi_1392"/>
<keyword evidence="4" id="KW-1185">Reference proteome</keyword>
<name>B3ETY7_AMOA5</name>
<dbReference type="Pfam" id="PF07432">
    <property type="entry name" value="Hc1"/>
    <property type="match status" value="1"/>
</dbReference>
<dbReference type="RefSeq" id="WP_012473432.1">
    <property type="nucleotide sequence ID" value="NC_010830.1"/>
</dbReference>
<evidence type="ECO:0008006" key="5">
    <source>
        <dbReference type="Google" id="ProtNLM"/>
    </source>
</evidence>
<dbReference type="STRING" id="452471.Aasi_1392"/>
<reference evidence="3 4" key="1">
    <citation type="journal article" date="2010" name="J. Bacteriol.">
        <title>The genome of the amoeba symbiont 'Candidatus Amoebophilus asiaticus' reveals common mechanisms for host cell interaction among amoeba-associated bacteria.</title>
        <authorList>
            <person name="Schmitz-Esser S."/>
            <person name="Tischler P."/>
            <person name="Arnold R."/>
            <person name="Montanaro J."/>
            <person name="Wagner M."/>
            <person name="Rattei T."/>
            <person name="Horn M."/>
        </authorList>
    </citation>
    <scope>NUCLEOTIDE SEQUENCE [LARGE SCALE GENOMIC DNA]</scope>
    <source>
        <strain evidence="3 4">5a2</strain>
    </source>
</reference>
<dbReference type="InterPro" id="IPR010886">
    <property type="entry name" value="Hc1"/>
</dbReference>
<dbReference type="HOGENOM" id="CLU_205101_0_0_10"/>
<evidence type="ECO:0000313" key="4">
    <source>
        <dbReference type="Proteomes" id="UP000001227"/>
    </source>
</evidence>
<proteinExistence type="inferred from homology"/>
<dbReference type="OrthoDB" id="9808717at2"/>
<comment type="similarity">
    <text evidence="2">Belongs to the histone H1/H5 family. HCT subfamily.</text>
</comment>